<dbReference type="GeneID" id="30158412"/>
<evidence type="ECO:0000256" key="1">
    <source>
        <dbReference type="SAM" id="MobiDB-lite"/>
    </source>
</evidence>
<proteinExistence type="predicted"/>
<dbReference type="Proteomes" id="UP000094065">
    <property type="component" value="Unassembled WGS sequence"/>
</dbReference>
<sequence length="315" mass="34432">MVPAEGAPPPKKRRQGKGGATQEATGDVKKGKPVTGVAVEAFQDAVTDSMTEVLIREHDRGVRVRGLSLNVKSTAFNRDDSLDTTDPAIALEQLPNIHQKLFPLSQRLLTKLLEAPTRGEKTKGTGEVNSRRKGKIEPVVTACISMLLNARPIGQNRFQVYFGRQLHGSGASRAMLRLLENLSISVSYDTVHRIKRGLSGRMGPAEQPASLADLQQNDVTISGTGEPQGGRISVVGDAAPGGSHNDGIGEGDEVHSEDEDEWSEEDNERIRKEIAEEDGTELESRYLVGDDMREEKWKWLTGERPNYGDTIEEAD</sequence>
<comment type="caution">
    <text evidence="2">The sequence shown here is derived from an EMBL/GenBank/DDBJ whole genome shotgun (WGS) entry which is preliminary data.</text>
</comment>
<evidence type="ECO:0000313" key="3">
    <source>
        <dbReference type="Proteomes" id="UP000094065"/>
    </source>
</evidence>
<reference evidence="2 3" key="1">
    <citation type="submission" date="2016-06" db="EMBL/GenBank/DDBJ databases">
        <title>Evolution of pathogenesis and genome organization in the Tremellales.</title>
        <authorList>
            <person name="Cuomo C."/>
            <person name="Litvintseva A."/>
            <person name="Heitman J."/>
            <person name="Chen Y."/>
            <person name="Sun S."/>
            <person name="Springer D."/>
            <person name="Dromer F."/>
            <person name="Young S."/>
            <person name="Zeng Q."/>
            <person name="Chapman S."/>
            <person name="Gujja S."/>
            <person name="Saif S."/>
            <person name="Birren B."/>
        </authorList>
    </citation>
    <scope>NUCLEOTIDE SEQUENCE [LARGE SCALE GENOMIC DNA]</scope>
    <source>
        <strain evidence="2 3">CBS 6039</strain>
    </source>
</reference>
<accession>A0A1E3HEL6</accession>
<dbReference type="AlphaFoldDB" id="A0A1E3HEL6"/>
<dbReference type="EMBL" id="AWGJ01000011">
    <property type="protein sequence ID" value="ODN74783.1"/>
    <property type="molecule type" value="Genomic_DNA"/>
</dbReference>
<evidence type="ECO:0000313" key="2">
    <source>
        <dbReference type="EMBL" id="ODN74783.1"/>
    </source>
</evidence>
<name>A0A1E3HEL6_9TREE</name>
<keyword evidence="3" id="KW-1185">Reference proteome</keyword>
<feature type="compositionally biased region" description="Acidic residues" evidence="1">
    <location>
        <begin position="249"/>
        <end position="267"/>
    </location>
</feature>
<organism evidence="2 3">
    <name type="scientific">Cryptococcus amylolentus CBS 6039</name>
    <dbReference type="NCBI Taxonomy" id="1295533"/>
    <lineage>
        <taxon>Eukaryota</taxon>
        <taxon>Fungi</taxon>
        <taxon>Dikarya</taxon>
        <taxon>Basidiomycota</taxon>
        <taxon>Agaricomycotina</taxon>
        <taxon>Tremellomycetes</taxon>
        <taxon>Tremellales</taxon>
        <taxon>Cryptococcaceae</taxon>
        <taxon>Cryptococcus</taxon>
    </lineage>
</organism>
<protein>
    <submittedName>
        <fullName evidence="2">Uncharacterized protein</fullName>
    </submittedName>
</protein>
<gene>
    <name evidence="2" type="ORF">L202_07103</name>
</gene>
<feature type="region of interest" description="Disordered" evidence="1">
    <location>
        <begin position="1"/>
        <end position="32"/>
    </location>
</feature>
<feature type="region of interest" description="Disordered" evidence="1">
    <location>
        <begin position="219"/>
        <end position="283"/>
    </location>
</feature>
<dbReference type="RefSeq" id="XP_018990564.1">
    <property type="nucleotide sequence ID" value="XM_019141757.1"/>
</dbReference>